<evidence type="ECO:0000313" key="2">
    <source>
        <dbReference type="EMBL" id="MFC3831279.1"/>
    </source>
</evidence>
<gene>
    <name evidence="2" type="ORF">ACFOSB_00185</name>
</gene>
<dbReference type="CDD" id="cd04301">
    <property type="entry name" value="NAT_SF"/>
    <property type="match status" value="1"/>
</dbReference>
<feature type="domain" description="N-acetyltransferase" evidence="1">
    <location>
        <begin position="5"/>
        <end position="186"/>
    </location>
</feature>
<dbReference type="Gene3D" id="3.40.630.30">
    <property type="match status" value="1"/>
</dbReference>
<protein>
    <submittedName>
        <fullName evidence="2">GNAT family N-acetyltransferase</fullName>
        <ecNumber evidence="2">2.3.-.-</ecNumber>
    </submittedName>
</protein>
<comment type="caution">
    <text evidence="2">The sequence shown here is derived from an EMBL/GenBank/DDBJ whole genome shotgun (WGS) entry which is preliminary data.</text>
</comment>
<name>A0ABV7Z548_9DEIO</name>
<keyword evidence="3" id="KW-1185">Reference proteome</keyword>
<dbReference type="GO" id="GO:0016746">
    <property type="term" value="F:acyltransferase activity"/>
    <property type="evidence" value="ECO:0007669"/>
    <property type="project" value="UniProtKB-KW"/>
</dbReference>
<dbReference type="RefSeq" id="WP_322473223.1">
    <property type="nucleotide sequence ID" value="NZ_JBHRZG010000001.1"/>
</dbReference>
<reference evidence="3" key="1">
    <citation type="journal article" date="2019" name="Int. J. Syst. Evol. Microbiol.">
        <title>The Global Catalogue of Microorganisms (GCM) 10K type strain sequencing project: providing services to taxonomists for standard genome sequencing and annotation.</title>
        <authorList>
            <consortium name="The Broad Institute Genomics Platform"/>
            <consortium name="The Broad Institute Genome Sequencing Center for Infectious Disease"/>
            <person name="Wu L."/>
            <person name="Ma J."/>
        </authorList>
    </citation>
    <scope>NUCLEOTIDE SEQUENCE [LARGE SCALE GENOMIC DNA]</scope>
    <source>
        <strain evidence="3">CCTCC AB 2017081</strain>
    </source>
</reference>
<dbReference type="Pfam" id="PF13508">
    <property type="entry name" value="Acetyltransf_7"/>
    <property type="match status" value="1"/>
</dbReference>
<keyword evidence="2" id="KW-0808">Transferase</keyword>
<organism evidence="2 3">
    <name type="scientific">Deinococcus rufus</name>
    <dbReference type="NCBI Taxonomy" id="2136097"/>
    <lineage>
        <taxon>Bacteria</taxon>
        <taxon>Thermotogati</taxon>
        <taxon>Deinococcota</taxon>
        <taxon>Deinococci</taxon>
        <taxon>Deinococcales</taxon>
        <taxon>Deinococcaceae</taxon>
        <taxon>Deinococcus</taxon>
    </lineage>
</organism>
<evidence type="ECO:0000259" key="1">
    <source>
        <dbReference type="PROSITE" id="PS51186"/>
    </source>
</evidence>
<accession>A0ABV7Z548</accession>
<dbReference type="InterPro" id="IPR000182">
    <property type="entry name" value="GNAT_dom"/>
</dbReference>
<proteinExistence type="predicted"/>
<dbReference type="EC" id="2.3.-.-" evidence="2"/>
<keyword evidence="2" id="KW-0012">Acyltransferase</keyword>
<dbReference type="PROSITE" id="PS51186">
    <property type="entry name" value="GNAT"/>
    <property type="match status" value="1"/>
</dbReference>
<dbReference type="InterPro" id="IPR016181">
    <property type="entry name" value="Acyl_CoA_acyltransferase"/>
</dbReference>
<dbReference type="SUPFAM" id="SSF55729">
    <property type="entry name" value="Acyl-CoA N-acyltransferases (Nat)"/>
    <property type="match status" value="1"/>
</dbReference>
<evidence type="ECO:0000313" key="3">
    <source>
        <dbReference type="Proteomes" id="UP001595803"/>
    </source>
</evidence>
<sequence length="238" mass="25797">MAVPLTLRRVTDPDDPAIAAFGVLQNRTYFEPDMLIPATYIARLLEWQSPERVNLLLVAEQAGEVVGGTVFHAFPQVGTGFSSYMATAPEVRGQGVARLLHNRRMEELDAAVGGRVAGVFIDVVSPQRLSEDELEEERSVGSDPARRRAVFAHLGFQQVDVSYQQPAGGENGGPVTNMDLLYCPREAADTVPAALVLGTMQAYWQAWLGEKRTQTALAALDAQAQADGTFRLIDPTGS</sequence>
<dbReference type="EMBL" id="JBHRZG010000001">
    <property type="protein sequence ID" value="MFC3831279.1"/>
    <property type="molecule type" value="Genomic_DNA"/>
</dbReference>
<dbReference type="Proteomes" id="UP001595803">
    <property type="component" value="Unassembled WGS sequence"/>
</dbReference>